<keyword evidence="2" id="KW-1185">Reference proteome</keyword>
<accession>A0A163RHG1</accession>
<dbReference type="Proteomes" id="UP000076567">
    <property type="component" value="Unassembled WGS sequence"/>
</dbReference>
<dbReference type="RefSeq" id="WP_066240297.1">
    <property type="nucleotide sequence ID" value="NZ_LRFC01000016.1"/>
</dbReference>
<organism evidence="1 2">
    <name type="scientific">Fictibacillus phosphorivorans</name>
    <dbReference type="NCBI Taxonomy" id="1221500"/>
    <lineage>
        <taxon>Bacteria</taxon>
        <taxon>Bacillati</taxon>
        <taxon>Bacillota</taxon>
        <taxon>Bacilli</taxon>
        <taxon>Bacillales</taxon>
        <taxon>Fictibacillaceae</taxon>
        <taxon>Fictibacillus</taxon>
    </lineage>
</organism>
<dbReference type="OrthoDB" id="2871500at2"/>
<protein>
    <submittedName>
        <fullName evidence="1">Uncharacterized protein</fullName>
    </submittedName>
</protein>
<dbReference type="EMBL" id="LRFC01000016">
    <property type="protein sequence ID" value="KZE66871.1"/>
    <property type="molecule type" value="Genomic_DNA"/>
</dbReference>
<evidence type="ECO:0000313" key="1">
    <source>
        <dbReference type="EMBL" id="KZE66871.1"/>
    </source>
</evidence>
<sequence length="172" mass="20577">MKNATRRIVEKFPKFEDKLHAYENMLMVDEALKEVDDVQATFLQLAWFFEDPEKESFDLGLLYRHLDNDWLEFALELMTEYFRKDTYLIQKPTYSLIREGSHYKSMSQFADYLSEQGLRYDRQKLNLYFERGKVPHPDLVVGGVKYWSDETVQTYAEQEINRMGFIGQEAKK</sequence>
<evidence type="ECO:0000313" key="2">
    <source>
        <dbReference type="Proteomes" id="UP000076567"/>
    </source>
</evidence>
<dbReference type="AlphaFoldDB" id="A0A163RHG1"/>
<reference evidence="2" key="1">
    <citation type="submission" date="2016-01" db="EMBL/GenBank/DDBJ databases">
        <title>Draft genome of Chromobacterium sp. F49.</title>
        <authorList>
            <person name="Hong K.W."/>
        </authorList>
    </citation>
    <scope>NUCLEOTIDE SEQUENCE [LARGE SCALE GENOMIC DNA]</scope>
    <source>
        <strain evidence="2">P7IIIA</strain>
    </source>
</reference>
<gene>
    <name evidence="1" type="ORF">AWM68_20075</name>
</gene>
<name>A0A163RHG1_9BACL</name>
<proteinExistence type="predicted"/>
<comment type="caution">
    <text evidence="1">The sequence shown here is derived from an EMBL/GenBank/DDBJ whole genome shotgun (WGS) entry which is preliminary data.</text>
</comment>